<dbReference type="EMBL" id="JAJHPV010000020">
    <property type="protein sequence ID" value="MCC6072663.1"/>
    <property type="molecule type" value="Genomic_DNA"/>
</dbReference>
<dbReference type="InterPro" id="IPR005135">
    <property type="entry name" value="Endo/exonuclease/phosphatase"/>
</dbReference>
<dbReference type="Pfam" id="PF03372">
    <property type="entry name" value="Exo_endo_phos"/>
    <property type="match status" value="1"/>
</dbReference>
<dbReference type="Gene3D" id="3.60.10.10">
    <property type="entry name" value="Endonuclease/exonuclease/phosphatase"/>
    <property type="match status" value="1"/>
</dbReference>
<keyword evidence="4" id="KW-1185">Reference proteome</keyword>
<evidence type="ECO:0000313" key="4">
    <source>
        <dbReference type="Proteomes" id="UP001198701"/>
    </source>
</evidence>
<evidence type="ECO:0000313" key="3">
    <source>
        <dbReference type="EMBL" id="MCC6072663.1"/>
    </source>
</evidence>
<keyword evidence="3" id="KW-0255">Endonuclease</keyword>
<protein>
    <submittedName>
        <fullName evidence="3">ExeM/NucH family extracellular endonuclease</fullName>
    </submittedName>
</protein>
<dbReference type="InterPro" id="IPR036691">
    <property type="entry name" value="Endo/exonu/phosph_ase_sf"/>
</dbReference>
<dbReference type="PANTHER" id="PTHR42834">
    <property type="entry name" value="ENDONUCLEASE/EXONUCLEASE/PHOSPHATASE FAMILY PROTEIN (AFU_ORTHOLOGUE AFUA_3G09210)"/>
    <property type="match status" value="1"/>
</dbReference>
<dbReference type="PANTHER" id="PTHR42834:SF1">
    <property type="entry name" value="ENDONUCLEASE_EXONUCLEASE_PHOSPHATASE FAMILY PROTEIN (AFU_ORTHOLOGUE AFUA_3G09210)"/>
    <property type="match status" value="1"/>
</dbReference>
<dbReference type="SUPFAM" id="SSF56219">
    <property type="entry name" value="DNase I-like"/>
    <property type="match status" value="1"/>
</dbReference>
<dbReference type="NCBIfam" id="NF033681">
    <property type="entry name" value="ExeM_NucH_DNase"/>
    <property type="match status" value="1"/>
</dbReference>
<comment type="caution">
    <text evidence="3">The sequence shown here is derived from an EMBL/GenBank/DDBJ whole genome shotgun (WGS) entry which is preliminary data.</text>
</comment>
<dbReference type="Pfam" id="PF00932">
    <property type="entry name" value="LTD"/>
    <property type="match status" value="1"/>
</dbReference>
<name>A0ABS8IXM7_9BURK</name>
<feature type="domain" description="LTD" evidence="2">
    <location>
        <begin position="21"/>
        <end position="159"/>
    </location>
</feature>
<sequence>MTKIHAPGRLTVLAALLAGMAAPAFAASDIVISQVYGGGGNSGAVYKNDFVELFNRGATAVSLEGMSIQYTSSNGPGATGTSNWGVAVLPAKTLQPGQFLLMQMAAGAGSQPALPVAPDGTGSLNLSGSGGKILLSSGTAPLTGFQPTTSVLDLLGWGTTNGYEGAFASGTSNATAIARANACVDTDNNAADFAVQAPSPRNMETTPTPCGGPVVVPIVASCPANLLVQQGVAGSAPLSASDEDGIVTGASITGGAAAGITLAGFTASSANGQPATVSLDVASSVAAGTYPVVVNFTNNQSQEKSCTIGVSVQGLAAVTHTIPEIQGPAAKSPYENTVQTTEGVITHKVGSGFFMQDAAGDGVEATSDGIFVYMGSTALSANVGDLVRVTGTVTEYAPTGASRSYTELKDTTAVMVRSSGHSVAPTNVDSLAGLDKVEGMLVNFTNTLTVNQTAYLGERGELTLSVGRRETPTNRFRPNSPDALALAAANAANQLVLDDNIFVTPTVIPYIGEGGTVRAGDSVTGLTGVIDFGAIGGGGATFKLQPTAAPLFSRTNARTDAPLVAAGNVKVASANVLNFFTTFTNGGDAWGRTGQGCKVGSTTRASNCRGADNMAEFERQRDKIVHSLKAIDADIVGLMEIQNNDDVAVSYLVDALNQAVGFTAYAYVPRPPQTGTDAIRVAMIYKPAKVSLQGTALSDGDPVNNRPPMAQAFKAANGARFSLIVNHLKSKGCGGASGLNADLGDGQSCYNADRVEQAVRLRDVFIPQVVAAANDTDVLVIGDMNAHGFEDPIHELMKGGYVNQLERFVRPHGLPYSYVFGGHSAYLDHALASASLNSQVADATEWHNNADEPEVIDYNLDGKPQDLYVNNAYRASDHDPVVVSLALAPTYADVTTSFSRALSGPTYNRSTGKYTGKATFTNKTGATINGPFHVTFSGLAAGITLDNASGQHNGVPYITATAASVAPGATVTVSMTFTNPAKAGISFSNAVYRGAF</sequence>
<dbReference type="PROSITE" id="PS51841">
    <property type="entry name" value="LTD"/>
    <property type="match status" value="1"/>
</dbReference>
<organism evidence="3 4">
    <name type="scientific">Massilia agrisoli</name>
    <dbReference type="NCBI Taxonomy" id="2892444"/>
    <lineage>
        <taxon>Bacteria</taxon>
        <taxon>Pseudomonadati</taxon>
        <taxon>Pseudomonadota</taxon>
        <taxon>Betaproteobacteria</taxon>
        <taxon>Burkholderiales</taxon>
        <taxon>Oxalobacteraceae</taxon>
        <taxon>Telluria group</taxon>
        <taxon>Massilia</taxon>
    </lineage>
</organism>
<keyword evidence="3" id="KW-0378">Hydrolase</keyword>
<feature type="signal peptide" evidence="1">
    <location>
        <begin position="1"/>
        <end position="26"/>
    </location>
</feature>
<evidence type="ECO:0000259" key="2">
    <source>
        <dbReference type="PROSITE" id="PS51841"/>
    </source>
</evidence>
<dbReference type="RefSeq" id="WP_229433648.1">
    <property type="nucleotide sequence ID" value="NZ_JAJHPV010000020.1"/>
</dbReference>
<accession>A0ABS8IXM7</accession>
<keyword evidence="1" id="KW-0732">Signal</keyword>
<feature type="chain" id="PRO_5045605006" evidence="1">
    <location>
        <begin position="27"/>
        <end position="996"/>
    </location>
</feature>
<dbReference type="CDD" id="cd04486">
    <property type="entry name" value="YhcR_OBF_like"/>
    <property type="match status" value="1"/>
</dbReference>
<evidence type="ECO:0000256" key="1">
    <source>
        <dbReference type="SAM" id="SignalP"/>
    </source>
</evidence>
<dbReference type="GO" id="GO:0004519">
    <property type="term" value="F:endonuclease activity"/>
    <property type="evidence" value="ECO:0007669"/>
    <property type="project" value="UniProtKB-KW"/>
</dbReference>
<keyword evidence="3" id="KW-0540">Nuclease</keyword>
<proteinExistence type="predicted"/>
<gene>
    <name evidence="3" type="ORF">LMJ30_17140</name>
</gene>
<dbReference type="CDD" id="cd10283">
    <property type="entry name" value="MnuA_DNase1-like"/>
    <property type="match status" value="1"/>
</dbReference>
<reference evidence="3 4" key="1">
    <citation type="submission" date="2021-11" db="EMBL/GenBank/DDBJ databases">
        <authorList>
            <person name="Huq M.A."/>
        </authorList>
    </citation>
    <scope>NUCLEOTIDE SEQUENCE [LARGE SCALE GENOMIC DNA]</scope>
    <source>
        <strain evidence="3 4">MAHUQ-52</strain>
    </source>
</reference>
<dbReference type="Proteomes" id="UP001198701">
    <property type="component" value="Unassembled WGS sequence"/>
</dbReference>
<dbReference type="InterPro" id="IPR001322">
    <property type="entry name" value="Lamin_tail_dom"/>
</dbReference>
<dbReference type="InterPro" id="IPR047971">
    <property type="entry name" value="ExeM-like"/>
</dbReference>